<dbReference type="RefSeq" id="WP_076024381.1">
    <property type="nucleotide sequence ID" value="NZ_JARXVV010000003.1"/>
</dbReference>
<comment type="similarity">
    <text evidence="1">Belongs to the short-chain dehydrogenases/reductases (SDR) family.</text>
</comment>
<sequence>MKQNGIDTFFGKRIWIIGASSGIGEACANALMASGAKVALSARRVERLNIMAAKAKDNHWGSALIVPLDVTEQSQVEEGYQTILNLWGGLDILLFVSGVYVPLRADNFEYEAAKKTIDANLIGPMGAVATVLPHMLRAHCGHIAIVGSVAGYSGLPKALAYGPSKAGIINFCETLYYDLLPTGVSVHMISPGFVATEATAQNDFYMPALISADQAAQAILQGIKKGKFDIHFPKRFSGFLKFLRILPYPIYFWFVRRFLAI</sequence>
<accession>A0AA43M8J7</accession>
<dbReference type="GeneID" id="83596369"/>
<keyword evidence="4" id="KW-1185">Reference proteome</keyword>
<keyword evidence="2" id="KW-0560">Oxidoreductase</keyword>
<dbReference type="PANTHER" id="PTHR44196:SF1">
    <property type="entry name" value="DEHYDROGENASE_REDUCTASE SDR FAMILY MEMBER 7B"/>
    <property type="match status" value="1"/>
</dbReference>
<organism evidence="3 4">
    <name type="scientific">Polynucleobacter sphagniphilus</name>
    <dbReference type="NCBI Taxonomy" id="1743169"/>
    <lineage>
        <taxon>Bacteria</taxon>
        <taxon>Pseudomonadati</taxon>
        <taxon>Pseudomonadota</taxon>
        <taxon>Betaproteobacteria</taxon>
        <taxon>Burkholderiales</taxon>
        <taxon>Burkholderiaceae</taxon>
        <taxon>Polynucleobacter</taxon>
    </lineage>
</organism>
<name>A0AA43M8J7_9BURK</name>
<gene>
    <name evidence="3" type="ORF">M2127_000075</name>
</gene>
<dbReference type="EMBL" id="JARXYA010000001">
    <property type="protein sequence ID" value="MDH6502792.1"/>
    <property type="molecule type" value="Genomic_DNA"/>
</dbReference>
<evidence type="ECO:0000313" key="3">
    <source>
        <dbReference type="EMBL" id="MDH6502792.1"/>
    </source>
</evidence>
<evidence type="ECO:0000256" key="1">
    <source>
        <dbReference type="ARBA" id="ARBA00006484"/>
    </source>
</evidence>
<protein>
    <submittedName>
        <fullName evidence="3">Short-subunit dehydrogenase</fullName>
    </submittedName>
</protein>
<reference evidence="3" key="1">
    <citation type="submission" date="2023-04" db="EMBL/GenBank/DDBJ databases">
        <title>Genome Encyclopedia of Bacteria and Archaea VI: Functional Genomics of Type Strains.</title>
        <authorList>
            <person name="Whitman W."/>
        </authorList>
    </citation>
    <scope>NUCLEOTIDE SEQUENCE</scope>
    <source>
        <strain evidence="3">Enz.4-51</strain>
    </source>
</reference>
<evidence type="ECO:0000256" key="2">
    <source>
        <dbReference type="ARBA" id="ARBA00023002"/>
    </source>
</evidence>
<dbReference type="InterPro" id="IPR002347">
    <property type="entry name" value="SDR_fam"/>
</dbReference>
<dbReference type="PANTHER" id="PTHR44196">
    <property type="entry name" value="DEHYDROGENASE/REDUCTASE SDR FAMILY MEMBER 7B"/>
    <property type="match status" value="1"/>
</dbReference>
<dbReference type="PRINTS" id="PR00081">
    <property type="entry name" value="GDHRDH"/>
</dbReference>
<dbReference type="Pfam" id="PF00106">
    <property type="entry name" value="adh_short"/>
    <property type="match status" value="1"/>
</dbReference>
<dbReference type="Gene3D" id="3.40.50.720">
    <property type="entry name" value="NAD(P)-binding Rossmann-like Domain"/>
    <property type="match status" value="1"/>
</dbReference>
<proteinExistence type="inferred from homology"/>
<evidence type="ECO:0000313" key="4">
    <source>
        <dbReference type="Proteomes" id="UP001161160"/>
    </source>
</evidence>
<dbReference type="Proteomes" id="UP001161160">
    <property type="component" value="Unassembled WGS sequence"/>
</dbReference>
<comment type="caution">
    <text evidence="3">The sequence shown here is derived from an EMBL/GenBank/DDBJ whole genome shotgun (WGS) entry which is preliminary data.</text>
</comment>
<dbReference type="AlphaFoldDB" id="A0AA43M8J7"/>
<dbReference type="GO" id="GO:0016491">
    <property type="term" value="F:oxidoreductase activity"/>
    <property type="evidence" value="ECO:0007669"/>
    <property type="project" value="UniProtKB-KW"/>
</dbReference>
<dbReference type="InterPro" id="IPR036291">
    <property type="entry name" value="NAD(P)-bd_dom_sf"/>
</dbReference>
<dbReference type="SUPFAM" id="SSF51735">
    <property type="entry name" value="NAD(P)-binding Rossmann-fold domains"/>
    <property type="match status" value="1"/>
</dbReference>
<dbReference type="GO" id="GO:0016020">
    <property type="term" value="C:membrane"/>
    <property type="evidence" value="ECO:0007669"/>
    <property type="project" value="TreeGrafter"/>
</dbReference>